<protein>
    <recommendedName>
        <fullName evidence="2">DNA utilization protein HofO C-terminal domain-containing protein</fullName>
    </recommendedName>
</protein>
<dbReference type="Proteomes" id="UP000028653">
    <property type="component" value="Unassembled WGS sequence"/>
</dbReference>
<keyword evidence="1" id="KW-1133">Transmembrane helix</keyword>
<dbReference type="EMBL" id="JMPI01000066">
    <property type="protein sequence ID" value="KFC77349.1"/>
    <property type="molecule type" value="Genomic_DNA"/>
</dbReference>
<feature type="transmembrane region" description="Helical" evidence="1">
    <location>
        <begin position="13"/>
        <end position="35"/>
    </location>
</feature>
<keyword evidence="1" id="KW-0812">Transmembrane</keyword>
<evidence type="ECO:0000256" key="1">
    <source>
        <dbReference type="SAM" id="Phobius"/>
    </source>
</evidence>
<organism evidence="3 4">
    <name type="scientific">Buttiauxella agrestis ATCC 33320</name>
    <dbReference type="NCBI Taxonomy" id="1006004"/>
    <lineage>
        <taxon>Bacteria</taxon>
        <taxon>Pseudomonadati</taxon>
        <taxon>Pseudomonadota</taxon>
        <taxon>Gammaproteobacteria</taxon>
        <taxon>Enterobacterales</taxon>
        <taxon>Enterobacteriaceae</taxon>
        <taxon>Buttiauxella</taxon>
    </lineage>
</organism>
<sequence length="155" mass="17423">MLWLIERWFSGGVWLRIVSVIAIGAVVALVAWLCLIRPQYSLLEQLQKGNELTSQQLTDVRHKIGKLTPLSTPLKPSNAPFFSVAEFVGQAHGKLLKWQPDVKQGTLEMLLPWEKLPESFSRLAEYRVVAGHSFTITAQGELLKLVLAMEFADEP</sequence>
<dbReference type="RefSeq" id="WP_051873754.1">
    <property type="nucleotide sequence ID" value="NZ_JMPI01000066.1"/>
</dbReference>
<dbReference type="OrthoDB" id="6630431at2"/>
<comment type="caution">
    <text evidence="3">The sequence shown here is derived from an EMBL/GenBank/DDBJ whole genome shotgun (WGS) entry which is preliminary data.</text>
</comment>
<dbReference type="STRING" id="1006004.GBAG_3835"/>
<evidence type="ECO:0000259" key="2">
    <source>
        <dbReference type="Pfam" id="PF25319"/>
    </source>
</evidence>
<evidence type="ECO:0000313" key="3">
    <source>
        <dbReference type="EMBL" id="KFC77349.1"/>
    </source>
</evidence>
<evidence type="ECO:0000313" key="4">
    <source>
        <dbReference type="Proteomes" id="UP000028653"/>
    </source>
</evidence>
<feature type="domain" description="DNA utilization protein HofO C-terminal" evidence="2">
    <location>
        <begin position="82"/>
        <end position="153"/>
    </location>
</feature>
<gene>
    <name evidence="3" type="ORF">GBAG_3835</name>
</gene>
<name>A0A085G0V4_9ENTR</name>
<dbReference type="Pfam" id="PF25319">
    <property type="entry name" value="HofO"/>
    <property type="match status" value="1"/>
</dbReference>
<proteinExistence type="predicted"/>
<dbReference type="InterPro" id="IPR057522">
    <property type="entry name" value="HofO_C"/>
</dbReference>
<reference evidence="3 4" key="1">
    <citation type="submission" date="2014-05" db="EMBL/GenBank/DDBJ databases">
        <title>ATOL: Assembling a taxonomically balanced genome-scale reconstruction of the evolutionary history of the Enterobacteriaceae.</title>
        <authorList>
            <person name="Plunkett G.III."/>
            <person name="Neeno-Eckwall E.C."/>
            <person name="Glasner J.D."/>
            <person name="Perna N.T."/>
        </authorList>
    </citation>
    <scope>NUCLEOTIDE SEQUENCE [LARGE SCALE GENOMIC DNA]</scope>
    <source>
        <strain evidence="3 4">ATCC 33320</strain>
    </source>
</reference>
<dbReference type="AlphaFoldDB" id="A0A085G0V4"/>
<keyword evidence="4" id="KW-1185">Reference proteome</keyword>
<keyword evidence="1" id="KW-0472">Membrane</keyword>
<accession>A0A085G0V4</accession>